<dbReference type="SUPFAM" id="SSF52283">
    <property type="entry name" value="Formate/glycerate dehydrogenase catalytic domain-like"/>
    <property type="match status" value="1"/>
</dbReference>
<feature type="domain" description="D-isomer specific 2-hydroxyacid dehydrogenase catalytic" evidence="5">
    <location>
        <begin position="54"/>
        <end position="297"/>
    </location>
</feature>
<evidence type="ECO:0000313" key="8">
    <source>
        <dbReference type="Proteomes" id="UP001499974"/>
    </source>
</evidence>
<dbReference type="Proteomes" id="UP001499974">
    <property type="component" value="Unassembled WGS sequence"/>
</dbReference>
<dbReference type="CDD" id="cd12166">
    <property type="entry name" value="2-Hacid_dh_7"/>
    <property type="match status" value="1"/>
</dbReference>
<keyword evidence="2 4" id="KW-0560">Oxidoreductase</keyword>
<dbReference type="InterPro" id="IPR050223">
    <property type="entry name" value="D-isomer_2-hydroxyacid_DH"/>
</dbReference>
<dbReference type="RefSeq" id="WP_345519157.1">
    <property type="nucleotide sequence ID" value="NZ_BAABKM010000002.1"/>
</dbReference>
<keyword evidence="3" id="KW-0520">NAD</keyword>
<dbReference type="Pfam" id="PF02826">
    <property type="entry name" value="2-Hacid_dh_C"/>
    <property type="match status" value="1"/>
</dbReference>
<proteinExistence type="inferred from homology"/>
<protein>
    <submittedName>
        <fullName evidence="7">2-hydroxyacid dehydrogenase</fullName>
    </submittedName>
</protein>
<comment type="similarity">
    <text evidence="1 4">Belongs to the D-isomer specific 2-hydroxyacid dehydrogenase family.</text>
</comment>
<dbReference type="InterPro" id="IPR036291">
    <property type="entry name" value="NAD(P)-bd_dom_sf"/>
</dbReference>
<dbReference type="InterPro" id="IPR006139">
    <property type="entry name" value="D-isomer_2_OHA_DH_cat_dom"/>
</dbReference>
<sequence>MTDRLVWLPFDPSELGDPPESLRYEVVDPTHEVPDSVGEVRFYVPPYMVGPRVAEVLSRMTGLEVVQTLTAGVDNVRAAVPPGVTLCNGRGIHDTSTAELALTLILASLRGIPSWVRAQDRHEWRPGWRPSLADKRVLLVGYGAIGAAIERRLEPFEVEVTRVARSARDGVHAISELPQLLPRADVVVLVVPLTDETRGLVDAAFLAALPDGALVVNVARGAIVDNDALVAELTAGRLRAAVDVVDPEPVPEDHPFWEAPGLLISPHVGGASSAMWPRAHRLVRDQLHRYAAGEELWNIMSGDY</sequence>
<dbReference type="InterPro" id="IPR029753">
    <property type="entry name" value="D-isomer_DH_CS"/>
</dbReference>
<dbReference type="Pfam" id="PF00389">
    <property type="entry name" value="2-Hacid_dh"/>
    <property type="match status" value="1"/>
</dbReference>
<dbReference type="PROSITE" id="PS00671">
    <property type="entry name" value="D_2_HYDROXYACID_DH_3"/>
    <property type="match status" value="1"/>
</dbReference>
<gene>
    <name evidence="7" type="ORF">GCM10023349_06190</name>
</gene>
<evidence type="ECO:0000256" key="3">
    <source>
        <dbReference type="ARBA" id="ARBA00023027"/>
    </source>
</evidence>
<dbReference type="PANTHER" id="PTHR10996:SF178">
    <property type="entry name" value="2-HYDROXYACID DEHYDROGENASE YGL185C-RELATED"/>
    <property type="match status" value="1"/>
</dbReference>
<feature type="domain" description="D-isomer specific 2-hydroxyacid dehydrogenase NAD-binding" evidence="6">
    <location>
        <begin position="102"/>
        <end position="269"/>
    </location>
</feature>
<evidence type="ECO:0000313" key="7">
    <source>
        <dbReference type="EMBL" id="GAA4693897.1"/>
    </source>
</evidence>
<evidence type="ECO:0000256" key="4">
    <source>
        <dbReference type="RuleBase" id="RU003719"/>
    </source>
</evidence>
<evidence type="ECO:0000259" key="6">
    <source>
        <dbReference type="Pfam" id="PF02826"/>
    </source>
</evidence>
<dbReference type="InterPro" id="IPR006140">
    <property type="entry name" value="D-isomer_DH_NAD-bd"/>
</dbReference>
<dbReference type="EMBL" id="BAABKM010000002">
    <property type="protein sequence ID" value="GAA4693897.1"/>
    <property type="molecule type" value="Genomic_DNA"/>
</dbReference>
<accession>A0ABP8WSG0</accession>
<organism evidence="7 8">
    <name type="scientific">Nocardioides conyzicola</name>
    <dbReference type="NCBI Taxonomy" id="1651781"/>
    <lineage>
        <taxon>Bacteria</taxon>
        <taxon>Bacillati</taxon>
        <taxon>Actinomycetota</taxon>
        <taxon>Actinomycetes</taxon>
        <taxon>Propionibacteriales</taxon>
        <taxon>Nocardioidaceae</taxon>
        <taxon>Nocardioides</taxon>
    </lineage>
</organism>
<evidence type="ECO:0000256" key="1">
    <source>
        <dbReference type="ARBA" id="ARBA00005854"/>
    </source>
</evidence>
<name>A0ABP8WSG0_9ACTN</name>
<keyword evidence="8" id="KW-1185">Reference proteome</keyword>
<dbReference type="PANTHER" id="PTHR10996">
    <property type="entry name" value="2-HYDROXYACID DEHYDROGENASE-RELATED"/>
    <property type="match status" value="1"/>
</dbReference>
<reference evidence="8" key="1">
    <citation type="journal article" date="2019" name="Int. J. Syst. Evol. Microbiol.">
        <title>The Global Catalogue of Microorganisms (GCM) 10K type strain sequencing project: providing services to taxonomists for standard genome sequencing and annotation.</title>
        <authorList>
            <consortium name="The Broad Institute Genomics Platform"/>
            <consortium name="The Broad Institute Genome Sequencing Center for Infectious Disease"/>
            <person name="Wu L."/>
            <person name="Ma J."/>
        </authorList>
    </citation>
    <scope>NUCLEOTIDE SEQUENCE [LARGE SCALE GENOMIC DNA]</scope>
    <source>
        <strain evidence="8">JCM 18531</strain>
    </source>
</reference>
<dbReference type="Gene3D" id="3.40.50.720">
    <property type="entry name" value="NAD(P)-binding Rossmann-like Domain"/>
    <property type="match status" value="2"/>
</dbReference>
<evidence type="ECO:0000259" key="5">
    <source>
        <dbReference type="Pfam" id="PF00389"/>
    </source>
</evidence>
<dbReference type="SUPFAM" id="SSF51735">
    <property type="entry name" value="NAD(P)-binding Rossmann-fold domains"/>
    <property type="match status" value="1"/>
</dbReference>
<evidence type="ECO:0000256" key="2">
    <source>
        <dbReference type="ARBA" id="ARBA00023002"/>
    </source>
</evidence>
<comment type="caution">
    <text evidence="7">The sequence shown here is derived from an EMBL/GenBank/DDBJ whole genome shotgun (WGS) entry which is preliminary data.</text>
</comment>